<organism evidence="1 2">
    <name type="scientific">Solobacterium moorei</name>
    <dbReference type="NCBI Taxonomy" id="102148"/>
    <lineage>
        <taxon>Bacteria</taxon>
        <taxon>Bacillati</taxon>
        <taxon>Bacillota</taxon>
        <taxon>Erysipelotrichia</taxon>
        <taxon>Erysipelotrichales</taxon>
        <taxon>Erysipelotrichaceae</taxon>
        <taxon>Solobacterium</taxon>
    </lineage>
</organism>
<dbReference type="RefSeq" id="WP_118764250.1">
    <property type="nucleotide sequence ID" value="NZ_CABJCF010000001.1"/>
</dbReference>
<comment type="caution">
    <text evidence="1">The sequence shown here is derived from an EMBL/GenBank/DDBJ whole genome shotgun (WGS) entry which is preliminary data.</text>
</comment>
<name>A0A412PI09_9FIRM</name>
<gene>
    <name evidence="1" type="ORF">DWX20_01780</name>
</gene>
<protein>
    <submittedName>
        <fullName evidence="1">Uncharacterized protein</fullName>
    </submittedName>
</protein>
<evidence type="ECO:0000313" key="1">
    <source>
        <dbReference type="EMBL" id="RGT57805.1"/>
    </source>
</evidence>
<reference evidence="1 2" key="1">
    <citation type="submission" date="2018-08" db="EMBL/GenBank/DDBJ databases">
        <title>A genome reference for cultivated species of the human gut microbiota.</title>
        <authorList>
            <person name="Zou Y."/>
            <person name="Xue W."/>
            <person name="Luo G."/>
        </authorList>
    </citation>
    <scope>NUCLEOTIDE SEQUENCE [LARGE SCALE GENOMIC DNA]</scope>
    <source>
        <strain evidence="1 2">AF18-46</strain>
    </source>
</reference>
<proteinExistence type="predicted"/>
<evidence type="ECO:0000313" key="2">
    <source>
        <dbReference type="Proteomes" id="UP000284731"/>
    </source>
</evidence>
<dbReference type="AlphaFoldDB" id="A0A412PI09"/>
<dbReference type="Proteomes" id="UP000284731">
    <property type="component" value="Unassembled WGS sequence"/>
</dbReference>
<sequence>MNRLENSLENIDALIARELGLIKKINSVKLNLVDGIQVKYCLDPISYVEYKANLEEVETQINELTSFFRMQVIEKLSRMSVNKLNSIVTFLQSNGMYVNLNLFIKKIESNAFSDEEIRMITKSIKAHKE</sequence>
<dbReference type="EMBL" id="QRWX01000001">
    <property type="protein sequence ID" value="RGT57805.1"/>
    <property type="molecule type" value="Genomic_DNA"/>
</dbReference>
<accession>A0A412PI09</accession>